<feature type="non-terminal residue" evidence="2">
    <location>
        <position position="1"/>
    </location>
</feature>
<feature type="transmembrane region" description="Helical" evidence="1">
    <location>
        <begin position="17"/>
        <end position="34"/>
    </location>
</feature>
<dbReference type="EMBL" id="HACA01030142">
    <property type="protein sequence ID" value="CDW47503.1"/>
    <property type="molecule type" value="Transcribed_RNA"/>
</dbReference>
<evidence type="ECO:0000256" key="1">
    <source>
        <dbReference type="SAM" id="Phobius"/>
    </source>
</evidence>
<protein>
    <submittedName>
        <fullName evidence="2">Uncharacterized protein</fullName>
    </submittedName>
</protein>
<reference evidence="2" key="1">
    <citation type="submission" date="2014-05" db="EMBL/GenBank/DDBJ databases">
        <authorList>
            <person name="Chronopoulou M."/>
        </authorList>
    </citation>
    <scope>NUCLEOTIDE SEQUENCE</scope>
    <source>
        <tissue evidence="2">Whole organism</tissue>
    </source>
</reference>
<proteinExistence type="predicted"/>
<accession>A0A0K2VAD7</accession>
<keyword evidence="1" id="KW-0812">Transmembrane</keyword>
<organism evidence="2">
    <name type="scientific">Lepeophtheirus salmonis</name>
    <name type="common">Salmon louse</name>
    <name type="synonym">Caligus salmonis</name>
    <dbReference type="NCBI Taxonomy" id="72036"/>
    <lineage>
        <taxon>Eukaryota</taxon>
        <taxon>Metazoa</taxon>
        <taxon>Ecdysozoa</taxon>
        <taxon>Arthropoda</taxon>
        <taxon>Crustacea</taxon>
        <taxon>Multicrustacea</taxon>
        <taxon>Hexanauplia</taxon>
        <taxon>Copepoda</taxon>
        <taxon>Siphonostomatoida</taxon>
        <taxon>Caligidae</taxon>
        <taxon>Lepeophtheirus</taxon>
    </lineage>
</organism>
<name>A0A0K2VAD7_LEPSM</name>
<evidence type="ECO:0000313" key="2">
    <source>
        <dbReference type="EMBL" id="CDW47503.1"/>
    </source>
</evidence>
<sequence>QILTIVFSKNIYYGKHLIIYFCVLRILIFARIIFHHADKQFGYLEEESRLGILINLSLQKLRGVSILIL</sequence>
<keyword evidence="1" id="KW-0472">Membrane</keyword>
<keyword evidence="1" id="KW-1133">Transmembrane helix</keyword>
<dbReference type="AlphaFoldDB" id="A0A0K2VAD7"/>